<proteinExistence type="predicted"/>
<dbReference type="EMBL" id="CM044702">
    <property type="protein sequence ID" value="KAI5678155.1"/>
    <property type="molecule type" value="Genomic_DNA"/>
</dbReference>
<evidence type="ECO:0000313" key="1">
    <source>
        <dbReference type="EMBL" id="KAI5678155.1"/>
    </source>
</evidence>
<reference evidence="2" key="1">
    <citation type="journal article" date="2023" name="Nat. Plants">
        <title>Single-cell RNA sequencing provides a high-resolution roadmap for understanding the multicellular compartmentation of specialized metabolism.</title>
        <authorList>
            <person name="Sun S."/>
            <person name="Shen X."/>
            <person name="Li Y."/>
            <person name="Li Y."/>
            <person name="Wang S."/>
            <person name="Li R."/>
            <person name="Zhang H."/>
            <person name="Shen G."/>
            <person name="Guo B."/>
            <person name="Wei J."/>
            <person name="Xu J."/>
            <person name="St-Pierre B."/>
            <person name="Chen S."/>
            <person name="Sun C."/>
        </authorList>
    </citation>
    <scope>NUCLEOTIDE SEQUENCE [LARGE SCALE GENOMIC DNA]</scope>
</reference>
<evidence type="ECO:0000313" key="2">
    <source>
        <dbReference type="Proteomes" id="UP001060085"/>
    </source>
</evidence>
<gene>
    <name evidence="1" type="ORF">M9H77_09105</name>
</gene>
<protein>
    <submittedName>
        <fullName evidence="1">Uncharacterized protein</fullName>
    </submittedName>
</protein>
<sequence length="117" mass="13215">MPQMIMPQPLAKTERAIFMTSEDIILIKQIMATHTPDSYEINVKPIFQIVEDILTNSTITTPDNSSLLTKTEAPREKPNNETLATMLEALSYIINRLSSEAKNRGGVFRENFVVLFS</sequence>
<comment type="caution">
    <text evidence="1">The sequence shown here is derived from an EMBL/GenBank/DDBJ whole genome shotgun (WGS) entry which is preliminary data.</text>
</comment>
<accession>A0ACC0BZQ0</accession>
<name>A0ACC0BZQ0_CATRO</name>
<keyword evidence="2" id="KW-1185">Reference proteome</keyword>
<dbReference type="Proteomes" id="UP001060085">
    <property type="component" value="Linkage Group LG02"/>
</dbReference>
<organism evidence="1 2">
    <name type="scientific">Catharanthus roseus</name>
    <name type="common">Madagascar periwinkle</name>
    <name type="synonym">Vinca rosea</name>
    <dbReference type="NCBI Taxonomy" id="4058"/>
    <lineage>
        <taxon>Eukaryota</taxon>
        <taxon>Viridiplantae</taxon>
        <taxon>Streptophyta</taxon>
        <taxon>Embryophyta</taxon>
        <taxon>Tracheophyta</taxon>
        <taxon>Spermatophyta</taxon>
        <taxon>Magnoliopsida</taxon>
        <taxon>eudicotyledons</taxon>
        <taxon>Gunneridae</taxon>
        <taxon>Pentapetalae</taxon>
        <taxon>asterids</taxon>
        <taxon>lamiids</taxon>
        <taxon>Gentianales</taxon>
        <taxon>Apocynaceae</taxon>
        <taxon>Rauvolfioideae</taxon>
        <taxon>Vinceae</taxon>
        <taxon>Catharanthinae</taxon>
        <taxon>Catharanthus</taxon>
    </lineage>
</organism>